<evidence type="ECO:0000256" key="4">
    <source>
        <dbReference type="SAM" id="SignalP"/>
    </source>
</evidence>
<dbReference type="GO" id="GO:0005615">
    <property type="term" value="C:extracellular space"/>
    <property type="evidence" value="ECO:0007669"/>
    <property type="project" value="TreeGrafter"/>
</dbReference>
<evidence type="ECO:0000256" key="2">
    <source>
        <dbReference type="ARBA" id="ARBA00022900"/>
    </source>
</evidence>
<keyword evidence="3" id="KW-1015">Disulfide bond</keyword>
<dbReference type="PROSITE" id="PS50279">
    <property type="entry name" value="BPTI_KUNITZ_2"/>
    <property type="match status" value="1"/>
</dbReference>
<dbReference type="EMBL" id="JARKHS020000882">
    <property type="protein sequence ID" value="KAK8788374.1"/>
    <property type="molecule type" value="Genomic_DNA"/>
</dbReference>
<accession>A0AAQ4FM72</accession>
<protein>
    <recommendedName>
        <fullName evidence="5">BPTI/Kunitz inhibitor domain-containing protein</fullName>
    </recommendedName>
</protein>
<dbReference type="InterPro" id="IPR020901">
    <property type="entry name" value="Prtase_inh_Kunz-CS"/>
</dbReference>
<evidence type="ECO:0000256" key="1">
    <source>
        <dbReference type="ARBA" id="ARBA00022690"/>
    </source>
</evidence>
<dbReference type="SMART" id="SM00131">
    <property type="entry name" value="KU"/>
    <property type="match status" value="1"/>
</dbReference>
<proteinExistence type="predicted"/>
<dbReference type="PANTHER" id="PTHR10083:SF374">
    <property type="entry name" value="BPTI_KUNITZ INHIBITOR DOMAIN-CONTAINING PROTEIN"/>
    <property type="match status" value="1"/>
</dbReference>
<dbReference type="AlphaFoldDB" id="A0AAQ4FM72"/>
<dbReference type="GO" id="GO:0004867">
    <property type="term" value="F:serine-type endopeptidase inhibitor activity"/>
    <property type="evidence" value="ECO:0007669"/>
    <property type="project" value="UniProtKB-KW"/>
</dbReference>
<organism evidence="6 7">
    <name type="scientific">Amblyomma americanum</name>
    <name type="common">Lone star tick</name>
    <dbReference type="NCBI Taxonomy" id="6943"/>
    <lineage>
        <taxon>Eukaryota</taxon>
        <taxon>Metazoa</taxon>
        <taxon>Ecdysozoa</taxon>
        <taxon>Arthropoda</taxon>
        <taxon>Chelicerata</taxon>
        <taxon>Arachnida</taxon>
        <taxon>Acari</taxon>
        <taxon>Parasitiformes</taxon>
        <taxon>Ixodida</taxon>
        <taxon>Ixodoidea</taxon>
        <taxon>Ixodidae</taxon>
        <taxon>Amblyomminae</taxon>
        <taxon>Amblyomma</taxon>
    </lineage>
</organism>
<name>A0AAQ4FM72_AMBAM</name>
<feature type="domain" description="BPTI/Kunitz inhibitor" evidence="5">
    <location>
        <begin position="32"/>
        <end position="85"/>
    </location>
</feature>
<feature type="signal peptide" evidence="4">
    <location>
        <begin position="1"/>
        <end position="20"/>
    </location>
</feature>
<keyword evidence="7" id="KW-1185">Reference proteome</keyword>
<dbReference type="SUPFAM" id="SSF57362">
    <property type="entry name" value="BPTI-like"/>
    <property type="match status" value="1"/>
</dbReference>
<dbReference type="Pfam" id="PF00014">
    <property type="entry name" value="Kunitz_BPTI"/>
    <property type="match status" value="1"/>
</dbReference>
<dbReference type="PROSITE" id="PS00280">
    <property type="entry name" value="BPTI_KUNITZ_1"/>
    <property type="match status" value="1"/>
</dbReference>
<dbReference type="InterPro" id="IPR002223">
    <property type="entry name" value="Kunitz_BPTI"/>
</dbReference>
<evidence type="ECO:0000313" key="7">
    <source>
        <dbReference type="Proteomes" id="UP001321473"/>
    </source>
</evidence>
<sequence>MKSWVFILLACFTLLEWSTAMSIPEGEPEDECSKPPDEGESCIGVSPSTKWYFNATTKTCSEFDYLGCGGNANRFPESDICMETCDPPTWEYGSN</sequence>
<dbReference type="InterPro" id="IPR036880">
    <property type="entry name" value="Kunitz_BPTI_sf"/>
</dbReference>
<dbReference type="PANTHER" id="PTHR10083">
    <property type="entry name" value="KUNITZ-TYPE PROTEASE INHIBITOR-RELATED"/>
    <property type="match status" value="1"/>
</dbReference>
<dbReference type="Proteomes" id="UP001321473">
    <property type="component" value="Unassembled WGS sequence"/>
</dbReference>
<dbReference type="InterPro" id="IPR050098">
    <property type="entry name" value="TFPI/VKTCI-like"/>
</dbReference>
<evidence type="ECO:0000259" key="5">
    <source>
        <dbReference type="PROSITE" id="PS50279"/>
    </source>
</evidence>
<dbReference type="Gene3D" id="4.10.410.10">
    <property type="entry name" value="Pancreatic trypsin inhibitor Kunitz domain"/>
    <property type="match status" value="1"/>
</dbReference>
<feature type="chain" id="PRO_5042936282" description="BPTI/Kunitz inhibitor domain-containing protein" evidence="4">
    <location>
        <begin position="21"/>
        <end position="95"/>
    </location>
</feature>
<reference evidence="6 7" key="1">
    <citation type="journal article" date="2023" name="Arcadia Sci">
        <title>De novo assembly of a long-read Amblyomma americanum tick genome.</title>
        <authorList>
            <person name="Chou S."/>
            <person name="Poskanzer K.E."/>
            <person name="Rollins M."/>
            <person name="Thuy-Boun P.S."/>
        </authorList>
    </citation>
    <scope>NUCLEOTIDE SEQUENCE [LARGE SCALE GENOMIC DNA]</scope>
    <source>
        <strain evidence="6">F_SG_1</strain>
        <tissue evidence="6">Salivary glands</tissue>
    </source>
</reference>
<evidence type="ECO:0000256" key="3">
    <source>
        <dbReference type="ARBA" id="ARBA00023157"/>
    </source>
</evidence>
<keyword evidence="4" id="KW-0732">Signal</keyword>
<evidence type="ECO:0000313" key="6">
    <source>
        <dbReference type="EMBL" id="KAK8788374.1"/>
    </source>
</evidence>
<comment type="caution">
    <text evidence="6">The sequence shown here is derived from an EMBL/GenBank/DDBJ whole genome shotgun (WGS) entry which is preliminary data.</text>
</comment>
<keyword evidence="1" id="KW-0646">Protease inhibitor</keyword>
<keyword evidence="2" id="KW-0722">Serine protease inhibitor</keyword>
<dbReference type="PRINTS" id="PR00759">
    <property type="entry name" value="BASICPTASE"/>
</dbReference>
<dbReference type="CDD" id="cd22593">
    <property type="entry name" value="Kunitz_conkunitzin"/>
    <property type="match status" value="1"/>
</dbReference>
<gene>
    <name evidence="6" type="ORF">V5799_021850</name>
</gene>